<feature type="region of interest" description="Disordered" evidence="1">
    <location>
        <begin position="483"/>
        <end position="514"/>
    </location>
</feature>
<dbReference type="Proteomes" id="UP000279457">
    <property type="component" value="Unassembled WGS sequence"/>
</dbReference>
<dbReference type="EMBL" id="RHHM01000006">
    <property type="protein sequence ID" value="RQM38434.1"/>
    <property type="molecule type" value="Genomic_DNA"/>
</dbReference>
<keyword evidence="3" id="KW-1185">Reference proteome</keyword>
<feature type="compositionally biased region" description="Polar residues" evidence="1">
    <location>
        <begin position="493"/>
        <end position="510"/>
    </location>
</feature>
<dbReference type="OrthoDB" id="6510316at2"/>
<gene>
    <name evidence="2" type="ORF">EB241_09395</name>
</gene>
<evidence type="ECO:0000313" key="3">
    <source>
        <dbReference type="Proteomes" id="UP000279457"/>
    </source>
</evidence>
<sequence length="1716" mass="193775">MPSVHTKCLPSSFTRTPEVIAKPITKEKNIWQDIIDQGKNDIWKDVISHEEDDIWKDIINWEENDVWKDIIDWQEVNETSFNANDQRTTGESAVSEKADSHVSLTEDSYRALQQLFQLMASNGNSRIISTCLSALLPGISPRIAVAAISLYNAVTRKRNIDYAILNTLELSSWLLPDNLNIISELANFIRKNIVEWIGESFSHPFPEGENTALYEHILIAMAVTAIAVKPWMKNNQAPQRWCLRIPTIMADFLIRANEYWNKLGDIAGTPAPVAAYHEENIPLHRIPAFEVDTCMQTSISRRDDRLGASSSLIGDMTAFSSNSTARYDAAIRATVQNNPKSLALENYSVAEKAHWLATDRLRQESGFSGLSYCATRKTETRHHTDEQIITHSHFNTQCDATAHSTTLAEEKNAVNTIVPQTPVSSVPNQQIVNLPNPGMVATTFAITAYLSSIAGVKGNTISLATIGVFSWGRHLWNRLRTPHQEHIPDGSTDAKNSTINLSPTSLSQPHMRSKRDVVPDESPLYAGDDVFDAEIHHSLIDFLQNEKLLPDTEIDKFKTGDVAAAIAGYIMPADNHRQQTISSVKIQLLAQHILTDSNLYGGKKGEAISNSFAESVVMDMIFRTIMGMSPEWYLADKLAVNKAPLTINALKQTLSLKKILAERQINIPEEKRASIEHIWSLFMKKRFPLFYHPIDNIDNISTDDPEFNWYYSGSLYLADKGKLSDFTSQEILYLGKAIWETAFAEDMSIHSFILLPALLLMAKIRPEEIHAQEDMFYHHVIAINQYFQYQDISLKFEAYRSAVKEWMSRGKLAEKIVNDCGEAIPPTMDVVIEQSPLYFNTEMDLLLRREEAKQDYMDGISKPCAQAPEDLDTAWKKLTEKVADSFADINFYILWSTFSSIEKKDANFIFSPDAIIYPTSFTMEPSYSVEKDLLFSEKLGEQDLYNPGTKHFFEKISAPAVKNINLDKAELITVQVGDEKRIYALKSTGNGDESKYRLIRVDNDISNFIHADILDYRPVNGFTKFSDNGVKDGTGQLFYFSTTENKNENINRQKNELGLINHFNQIYREKLYKSVYDAGNDKSTRQKTWDFFKHLIPFYDCVEGIQNNDPSQAVPACLLDALTFFDTFIKIGSMSGKFGQGLARGMLKGTQGVPQSAVKGLVKNLYQEASFPTIKELAKLGKNVLRSADPGFELLTDTYRILPVYVLDVLKENHASLGKRIESINTAAKKGLHSENYATAKLPHTDFRVPVKGIKDDNGKYFYVQMDPNTGNVFGRRYQLDTDILKPLGQLGHPGQDYADGLLDKLPLCSSRVRRGIDGVKDTLFCIDKKWKVNDEKLLEDINKLPEGMLGRYKNIYINEKSSLPDYYIKQDGDVYKVKWHERKHQWQVVNVANPETHTIPVTLNEIGRWVAKNEASWPKGLPWETSAGTAKIVKEEFILDKHMGMMEVATEKGNFAVSFRKAGKATLNALKNGAAAKPHSILEKTIKESSLSKYYPQNKDEMMAKVHNAGIEGLVGHWDEKKGLVGIYLTNNMQLENVMTTSEGIFIYPVDINQLDTSLHALKQHKNWITNCYTGDYDMHDLIVFNHAGRPRTPLIGKEEEDLIKKLNQEIKRTDALRSHDSATHRAVQHGAQINYATYMIKNNFEGGDGMVLDVANPGEYPIAMLDRGVWSVIHNLAEHEKYYQQIGAKLKETWSADGSVVLTKGGIKPRSHQE</sequence>
<organism evidence="2 3">
    <name type="scientific">Erwinia psidii</name>
    <dbReference type="NCBI Taxonomy" id="69224"/>
    <lineage>
        <taxon>Bacteria</taxon>
        <taxon>Pseudomonadati</taxon>
        <taxon>Pseudomonadota</taxon>
        <taxon>Gammaproteobacteria</taxon>
        <taxon>Enterobacterales</taxon>
        <taxon>Erwiniaceae</taxon>
        <taxon>Erwinia</taxon>
    </lineage>
</organism>
<dbReference type="RefSeq" id="WP_124232886.1">
    <property type="nucleotide sequence ID" value="NZ_RHHM01000006.1"/>
</dbReference>
<evidence type="ECO:0000313" key="2">
    <source>
        <dbReference type="EMBL" id="RQM38434.1"/>
    </source>
</evidence>
<accession>A0A3N6RZ28</accession>
<evidence type="ECO:0000256" key="1">
    <source>
        <dbReference type="SAM" id="MobiDB-lite"/>
    </source>
</evidence>
<protein>
    <submittedName>
        <fullName evidence="2">Uncharacterized protein</fullName>
    </submittedName>
</protein>
<name>A0A3N6RZ28_9GAMM</name>
<reference evidence="2 3" key="1">
    <citation type="submission" date="2018-10" db="EMBL/GenBank/DDBJ databases">
        <title>Draft genome sequence for the type isolate of Erwinia psidii, agent causal of bacterial blight in guava (Psidium guajava) and wilt and die-back of Eucalyptus spp.</title>
        <authorList>
            <person name="Hermenegildo P.S."/>
            <person name="Santos S.A."/>
            <person name="Guimaraes L.M.S."/>
            <person name="Vidigal P.M.P."/>
            <person name="Pereira I.C."/>
            <person name="Badel J.L."/>
            <person name="Alfenas-Zerbini P."/>
            <person name="Ferreira M.A.S.V."/>
            <person name="Alfenas A.C."/>
        </authorList>
    </citation>
    <scope>NUCLEOTIDE SEQUENCE [LARGE SCALE GENOMIC DNA]</scope>
    <source>
        <strain evidence="2 3">IBSBF 435</strain>
    </source>
</reference>
<proteinExistence type="predicted"/>
<comment type="caution">
    <text evidence="2">The sequence shown here is derived from an EMBL/GenBank/DDBJ whole genome shotgun (WGS) entry which is preliminary data.</text>
</comment>